<proteinExistence type="predicted"/>
<evidence type="ECO:0000313" key="1">
    <source>
        <dbReference type="EMBL" id="KAI3829241.1"/>
    </source>
</evidence>
<dbReference type="EMBL" id="CM042018">
    <property type="protein sequence ID" value="KAI3829241.1"/>
    <property type="molecule type" value="Genomic_DNA"/>
</dbReference>
<organism evidence="1 2">
    <name type="scientific">Smallanthus sonchifolius</name>
    <dbReference type="NCBI Taxonomy" id="185202"/>
    <lineage>
        <taxon>Eukaryota</taxon>
        <taxon>Viridiplantae</taxon>
        <taxon>Streptophyta</taxon>
        <taxon>Embryophyta</taxon>
        <taxon>Tracheophyta</taxon>
        <taxon>Spermatophyta</taxon>
        <taxon>Magnoliopsida</taxon>
        <taxon>eudicotyledons</taxon>
        <taxon>Gunneridae</taxon>
        <taxon>Pentapetalae</taxon>
        <taxon>asterids</taxon>
        <taxon>campanulids</taxon>
        <taxon>Asterales</taxon>
        <taxon>Asteraceae</taxon>
        <taxon>Asteroideae</taxon>
        <taxon>Heliantheae alliance</taxon>
        <taxon>Millerieae</taxon>
        <taxon>Smallanthus</taxon>
    </lineage>
</organism>
<sequence length="115" mass="13246">MKLFNEKFIRTNKQRLCELNVAADSLQLTPLVELTDTALLRFIEGSTTEEIHQAFELPDDLTEEYQWKPITVATDDPQVRLLNKLGERKQQELGQKDKLKNVAVEAPHVDNRSID</sequence>
<reference evidence="2" key="1">
    <citation type="journal article" date="2022" name="Mol. Ecol. Resour.">
        <title>The genomes of chicory, endive, great burdock and yacon provide insights into Asteraceae palaeo-polyploidization history and plant inulin production.</title>
        <authorList>
            <person name="Fan W."/>
            <person name="Wang S."/>
            <person name="Wang H."/>
            <person name="Wang A."/>
            <person name="Jiang F."/>
            <person name="Liu H."/>
            <person name="Zhao H."/>
            <person name="Xu D."/>
            <person name="Zhang Y."/>
        </authorList>
    </citation>
    <scope>NUCLEOTIDE SEQUENCE [LARGE SCALE GENOMIC DNA]</scope>
    <source>
        <strain evidence="2">cv. Yunnan</strain>
    </source>
</reference>
<keyword evidence="2" id="KW-1185">Reference proteome</keyword>
<comment type="caution">
    <text evidence="1">The sequence shown here is derived from an EMBL/GenBank/DDBJ whole genome shotgun (WGS) entry which is preliminary data.</text>
</comment>
<gene>
    <name evidence="1" type="ORF">L1987_03359</name>
</gene>
<name>A0ACB9KAH6_9ASTR</name>
<evidence type="ECO:0000313" key="2">
    <source>
        <dbReference type="Proteomes" id="UP001056120"/>
    </source>
</evidence>
<accession>A0ACB9KAH6</accession>
<dbReference type="Proteomes" id="UP001056120">
    <property type="component" value="Linkage Group LG01"/>
</dbReference>
<reference evidence="1 2" key="2">
    <citation type="journal article" date="2022" name="Mol. Ecol. Resour.">
        <title>The genomes of chicory, endive, great burdock and yacon provide insights into Asteraceae paleo-polyploidization history and plant inulin production.</title>
        <authorList>
            <person name="Fan W."/>
            <person name="Wang S."/>
            <person name="Wang H."/>
            <person name="Wang A."/>
            <person name="Jiang F."/>
            <person name="Liu H."/>
            <person name="Zhao H."/>
            <person name="Xu D."/>
            <person name="Zhang Y."/>
        </authorList>
    </citation>
    <scope>NUCLEOTIDE SEQUENCE [LARGE SCALE GENOMIC DNA]</scope>
    <source>
        <strain evidence="2">cv. Yunnan</strain>
        <tissue evidence="1">Leaves</tissue>
    </source>
</reference>
<protein>
    <submittedName>
        <fullName evidence="1">Uncharacterized protein</fullName>
    </submittedName>
</protein>